<reference evidence="1" key="1">
    <citation type="submission" date="2021-05" db="EMBL/GenBank/DDBJ databases">
        <title>Comparative genomics of three Colletotrichum scovillei strains and genetic complementation revealed genes involved fungal growth and virulence on chili pepper.</title>
        <authorList>
            <person name="Hsieh D.-K."/>
            <person name="Chuang S.-C."/>
            <person name="Chen C.-Y."/>
            <person name="Chao Y.-T."/>
            <person name="Lu M.-Y.J."/>
            <person name="Lee M.-H."/>
            <person name="Shih M.-C."/>
        </authorList>
    </citation>
    <scope>NUCLEOTIDE SEQUENCE</scope>
    <source>
        <strain evidence="1">Coll-153</strain>
    </source>
</reference>
<proteinExistence type="predicted"/>
<evidence type="ECO:0000313" key="2">
    <source>
        <dbReference type="Proteomes" id="UP000699042"/>
    </source>
</evidence>
<sequence length="60" mass="6919">SYTKSIAVPGFPYGWNYATRDYLIYLSALTVLFDNVRPHRETYDSLSAHRLTILARSAEH</sequence>
<gene>
    <name evidence="1" type="ORF">JMJ77_014845</name>
</gene>
<keyword evidence="2" id="KW-1185">Reference proteome</keyword>
<dbReference type="Proteomes" id="UP000699042">
    <property type="component" value="Unassembled WGS sequence"/>
</dbReference>
<dbReference type="EMBL" id="JAESDN010000008">
    <property type="protein sequence ID" value="KAG7046619.1"/>
    <property type="molecule type" value="Genomic_DNA"/>
</dbReference>
<evidence type="ECO:0000313" key="1">
    <source>
        <dbReference type="EMBL" id="KAG7046619.1"/>
    </source>
</evidence>
<dbReference type="AlphaFoldDB" id="A0A9P7R1Q6"/>
<name>A0A9P7R1Q6_9PEZI</name>
<organism evidence="1 2">
    <name type="scientific">Colletotrichum scovillei</name>
    <dbReference type="NCBI Taxonomy" id="1209932"/>
    <lineage>
        <taxon>Eukaryota</taxon>
        <taxon>Fungi</taxon>
        <taxon>Dikarya</taxon>
        <taxon>Ascomycota</taxon>
        <taxon>Pezizomycotina</taxon>
        <taxon>Sordariomycetes</taxon>
        <taxon>Hypocreomycetidae</taxon>
        <taxon>Glomerellales</taxon>
        <taxon>Glomerellaceae</taxon>
        <taxon>Colletotrichum</taxon>
        <taxon>Colletotrichum acutatum species complex</taxon>
    </lineage>
</organism>
<comment type="caution">
    <text evidence="1">The sequence shown here is derived from an EMBL/GenBank/DDBJ whole genome shotgun (WGS) entry which is preliminary data.</text>
</comment>
<protein>
    <submittedName>
        <fullName evidence="1">Uncharacterized protein</fullName>
    </submittedName>
</protein>
<accession>A0A9P7R1Q6</accession>
<feature type="non-terminal residue" evidence="1">
    <location>
        <position position="1"/>
    </location>
</feature>